<dbReference type="Gene3D" id="3.30.70.80">
    <property type="entry name" value="Peptidase S8 propeptide/proteinase inhibitor I9"/>
    <property type="match status" value="1"/>
</dbReference>
<comment type="caution">
    <text evidence="10">The sequence shown here is derived from an EMBL/GenBank/DDBJ whole genome shotgun (WGS) entry which is preliminary data.</text>
</comment>
<dbReference type="InterPro" id="IPR000209">
    <property type="entry name" value="Peptidase_S8/S53_dom"/>
</dbReference>
<evidence type="ECO:0000256" key="5">
    <source>
        <dbReference type="ARBA" id="ARBA00022825"/>
    </source>
</evidence>
<dbReference type="GeneID" id="301325498"/>
<dbReference type="PROSITE" id="PS00137">
    <property type="entry name" value="SUBTILASE_HIS"/>
    <property type="match status" value="1"/>
</dbReference>
<dbReference type="RefSeq" id="WP_301550277.1">
    <property type="nucleotide sequence ID" value="NZ_JAQRMZ010000001.1"/>
</dbReference>
<reference evidence="10" key="1">
    <citation type="submission" date="2023-07" db="EMBL/GenBank/DDBJ databases">
        <title>Genomic Encyclopedia of Type Strains, Phase IV (KMG-IV): sequencing the most valuable type-strain genomes for metagenomic binning, comparative biology and taxonomic classification.</title>
        <authorList>
            <person name="Goeker M."/>
        </authorList>
    </citation>
    <scope>NUCLEOTIDE SEQUENCE [LARGE SCALE GENOMIC DNA]</scope>
    <source>
        <strain evidence="10">JSM 076093</strain>
    </source>
</reference>
<dbReference type="PROSITE" id="PS00136">
    <property type="entry name" value="SUBTILASE_ASP"/>
    <property type="match status" value="1"/>
</dbReference>
<evidence type="ECO:0000256" key="8">
    <source>
        <dbReference type="SAM" id="SignalP"/>
    </source>
</evidence>
<name>A0ABU0JZE6_9BACL</name>
<dbReference type="EMBL" id="JAUSWM010000002">
    <property type="protein sequence ID" value="MDQ0482478.1"/>
    <property type="molecule type" value="Genomic_DNA"/>
</dbReference>
<dbReference type="Proteomes" id="UP001226720">
    <property type="component" value="Unassembled WGS sequence"/>
</dbReference>
<feature type="active site" description="Charge relay system" evidence="6">
    <location>
        <position position="321"/>
    </location>
</feature>
<keyword evidence="11" id="KW-1185">Reference proteome</keyword>
<proteinExistence type="inferred from homology"/>
<evidence type="ECO:0000256" key="1">
    <source>
        <dbReference type="ARBA" id="ARBA00011073"/>
    </source>
</evidence>
<keyword evidence="4 6" id="KW-0378">Hydrolase</keyword>
<evidence type="ECO:0000256" key="2">
    <source>
        <dbReference type="ARBA" id="ARBA00022670"/>
    </source>
</evidence>
<feature type="active site" description="Charge relay system" evidence="6">
    <location>
        <position position="132"/>
    </location>
</feature>
<feature type="domain" description="Peptidase S8/S53" evidence="9">
    <location>
        <begin position="123"/>
        <end position="366"/>
    </location>
</feature>
<feature type="signal peptide" evidence="8">
    <location>
        <begin position="1"/>
        <end position="26"/>
    </location>
</feature>
<dbReference type="InterPro" id="IPR022398">
    <property type="entry name" value="Peptidase_S8_His-AS"/>
</dbReference>
<dbReference type="InterPro" id="IPR015500">
    <property type="entry name" value="Peptidase_S8_subtilisin-rel"/>
</dbReference>
<feature type="active site" description="Charge relay system" evidence="6">
    <location>
        <position position="163"/>
    </location>
</feature>
<evidence type="ECO:0000256" key="6">
    <source>
        <dbReference type="PROSITE-ProRule" id="PRU01240"/>
    </source>
</evidence>
<dbReference type="InterPro" id="IPR034202">
    <property type="entry name" value="Subtilisin_Carlsberg-like"/>
</dbReference>
<evidence type="ECO:0000259" key="9">
    <source>
        <dbReference type="Pfam" id="PF00082"/>
    </source>
</evidence>
<keyword evidence="5 6" id="KW-0720">Serine protease</keyword>
<gene>
    <name evidence="10" type="ORF">QO000_001447</name>
</gene>
<dbReference type="InterPro" id="IPR037045">
    <property type="entry name" value="S8pro/Inhibitor_I9_sf"/>
</dbReference>
<dbReference type="EC" id="3.4.21.62" evidence="10"/>
<keyword evidence="8" id="KW-0732">Signal</keyword>
<evidence type="ECO:0000256" key="4">
    <source>
        <dbReference type="ARBA" id="ARBA00022801"/>
    </source>
</evidence>
<accession>A0ABU0JZE6</accession>
<dbReference type="SUPFAM" id="SSF52743">
    <property type="entry name" value="Subtilisin-like"/>
    <property type="match status" value="1"/>
</dbReference>
<dbReference type="PRINTS" id="PR00723">
    <property type="entry name" value="SUBTILISIN"/>
</dbReference>
<sequence>MKKTLTFLVILFIVSLNPFSEINVQAQDKEVYLIGFVNEIKHNLILEENVEILKEFENLSMVKASLSPKSVSILNKSNDIIFIEKDVEVQGQNLSLPSSIQKSPWGVNKIKADKVHEVLDKRGDGVKIAVLDTGIDIDHEDLNVYGGTTVLEEGFSYDDDNGHGTHVAGIISALDNEIGVVGVAPNSQLYAVKVLDRFANGSYSNIIEGINWAVDNGMDIVTMSLGGETPSKSLKKAMKYAEKKGLILIASAGNNGDVGGKDGSITFPAKFKEVISVGASDIDNSLSPYSSTGKELDFVAPGVDILSTFNNGSYIEYSGTSMAAPHVTGTIALMLQKNQNIIQKDAVKILQENSIYLGDSFYFGNGLINSFDSLSN</sequence>
<dbReference type="Gene3D" id="3.40.50.200">
    <property type="entry name" value="Peptidase S8/S53 domain"/>
    <property type="match status" value="1"/>
</dbReference>
<dbReference type="Pfam" id="PF00082">
    <property type="entry name" value="Peptidase_S8"/>
    <property type="match status" value="1"/>
</dbReference>
<dbReference type="PANTHER" id="PTHR43806:SF11">
    <property type="entry name" value="CEREVISIN-RELATED"/>
    <property type="match status" value="1"/>
</dbReference>
<dbReference type="PROSITE" id="PS51892">
    <property type="entry name" value="SUBTILASE"/>
    <property type="match status" value="1"/>
</dbReference>
<feature type="chain" id="PRO_5045173755" evidence="8">
    <location>
        <begin position="27"/>
        <end position="376"/>
    </location>
</feature>
<dbReference type="PANTHER" id="PTHR43806">
    <property type="entry name" value="PEPTIDASE S8"/>
    <property type="match status" value="1"/>
</dbReference>
<keyword evidence="2 6" id="KW-0645">Protease</keyword>
<evidence type="ECO:0000313" key="11">
    <source>
        <dbReference type="Proteomes" id="UP001226720"/>
    </source>
</evidence>
<keyword evidence="3" id="KW-0479">Metal-binding</keyword>
<dbReference type="GO" id="GO:0004252">
    <property type="term" value="F:serine-type endopeptidase activity"/>
    <property type="evidence" value="ECO:0007669"/>
    <property type="project" value="UniProtKB-EC"/>
</dbReference>
<dbReference type="InterPro" id="IPR023827">
    <property type="entry name" value="Peptidase_S8_Asp-AS"/>
</dbReference>
<dbReference type="InterPro" id="IPR050131">
    <property type="entry name" value="Peptidase_S8_subtilisin-like"/>
</dbReference>
<comment type="similarity">
    <text evidence="1 6 7">Belongs to the peptidase S8 family.</text>
</comment>
<evidence type="ECO:0000256" key="7">
    <source>
        <dbReference type="RuleBase" id="RU003355"/>
    </source>
</evidence>
<dbReference type="InterPro" id="IPR036852">
    <property type="entry name" value="Peptidase_S8/S53_dom_sf"/>
</dbReference>
<dbReference type="CDD" id="cd07477">
    <property type="entry name" value="Peptidases_S8_Subtilisin_subset"/>
    <property type="match status" value="1"/>
</dbReference>
<organism evidence="10 11">
    <name type="scientific">Guptibacillus hwajinpoensis</name>
    <dbReference type="NCBI Taxonomy" id="208199"/>
    <lineage>
        <taxon>Bacteria</taxon>
        <taxon>Bacillati</taxon>
        <taxon>Bacillota</taxon>
        <taxon>Bacilli</taxon>
        <taxon>Bacillales</taxon>
        <taxon>Guptibacillaceae</taxon>
        <taxon>Guptibacillus</taxon>
    </lineage>
</organism>
<dbReference type="InterPro" id="IPR023828">
    <property type="entry name" value="Peptidase_S8_Ser-AS"/>
</dbReference>
<protein>
    <submittedName>
        <fullName evidence="10">Subtilisin</fullName>
        <ecNumber evidence="10">3.4.21.62</ecNumber>
    </submittedName>
</protein>
<dbReference type="PROSITE" id="PS00138">
    <property type="entry name" value="SUBTILASE_SER"/>
    <property type="match status" value="1"/>
</dbReference>
<evidence type="ECO:0000256" key="3">
    <source>
        <dbReference type="ARBA" id="ARBA00022723"/>
    </source>
</evidence>
<evidence type="ECO:0000313" key="10">
    <source>
        <dbReference type="EMBL" id="MDQ0482478.1"/>
    </source>
</evidence>